<gene>
    <name evidence="1" type="ORF">QR46_1245</name>
</gene>
<comment type="caution">
    <text evidence="1">The sequence shown here is derived from an EMBL/GenBank/DDBJ whole genome shotgun (WGS) entry which is preliminary data.</text>
</comment>
<dbReference type="Proteomes" id="UP000070089">
    <property type="component" value="Unassembled WGS sequence"/>
</dbReference>
<dbReference type="AlphaFoldDB" id="A0A132NXG4"/>
<organism evidence="1 2">
    <name type="scientific">Giardia duodenalis assemblage B</name>
    <dbReference type="NCBI Taxonomy" id="1394984"/>
    <lineage>
        <taxon>Eukaryota</taxon>
        <taxon>Metamonada</taxon>
        <taxon>Diplomonadida</taxon>
        <taxon>Hexamitidae</taxon>
        <taxon>Giardiinae</taxon>
        <taxon>Giardia</taxon>
    </lineage>
</organism>
<evidence type="ECO:0000313" key="1">
    <source>
        <dbReference type="EMBL" id="KWX14743.1"/>
    </source>
</evidence>
<evidence type="ECO:0000313" key="2">
    <source>
        <dbReference type="Proteomes" id="UP000070089"/>
    </source>
</evidence>
<dbReference type="OrthoDB" id="10255097at2759"/>
<accession>A0A132NXG4</accession>
<dbReference type="EMBL" id="JXTI01000024">
    <property type="protein sequence ID" value="KWX14743.1"/>
    <property type="molecule type" value="Genomic_DNA"/>
</dbReference>
<name>A0A132NXG4_GIAIN</name>
<protein>
    <submittedName>
        <fullName evidence="1">Uncharacterized protein</fullName>
    </submittedName>
</protein>
<reference evidence="1 2" key="1">
    <citation type="journal article" date="2015" name="Mol. Biochem. Parasitol.">
        <title>Identification of polymorphic genes for use in assemblage B genotyping assays through comparative genomics of multiple assemblage B Giardia duodenalis isolates.</title>
        <authorList>
            <person name="Wielinga C."/>
            <person name="Thompson R.C."/>
            <person name="Monis P."/>
            <person name="Ryan U."/>
        </authorList>
    </citation>
    <scope>NUCLEOTIDE SEQUENCE [LARGE SCALE GENOMIC DNA]</scope>
    <source>
        <strain evidence="1 2">BAH15c1</strain>
    </source>
</reference>
<sequence length="574" mass="65376">MTICTYNSSESSELLASIHVVGPLQGHSQKMNPNTLSRLWVHPNALSIDAIVLPSRARPEEYKPEDSALLNLQPDLWRPLNADLPHPIYRYILPKAAQMVVPTCIALETLTHMNTEELSKFSASISSYIDMLKHLNAFILATHGYITLLVDKCKPLLVSILPPSLSDLLSKSSINSDLSTVSASDIAHKFTLWYREVMSFLLNLSIWIKELANVQSILSPVIRSVASYSCLRDICRKQETVHRIIKFIRDTESVEVWIEQMEASRLLEKRSENNAVLNWHEQQRLIRKCLQEMDPVISVSFVDGSDRVEHIAISADASTLFCSSQWSEALDARFKQLIRELMENKKLLSDYKVVLYNLSFLDDLSRPKARVVSSAIPNLSADGQTVLEKIWVVCSFAYMVETSLRNRDHFNSHFYGVLEGIYSFNLNNILANWVKEDEMLSLYFKFKMRVAQIRDYVIILDQIVYILDSLASIRDEYLQLDYGMPNGAAHPTTTSLPSSSTKKNIGKIKQYLARMHELVLKYLDLTGLKYTDILKQEQMRFYVLCLLQMPKSCALALSDDDISNHILTNISAIS</sequence>
<proteinExistence type="predicted"/>
<dbReference type="VEuPathDB" id="GiardiaDB:QR46_1245"/>